<keyword evidence="2" id="KW-1185">Reference proteome</keyword>
<name>A0ABW7DP63_9FIRM</name>
<dbReference type="EMBL" id="JBIEKR010000006">
    <property type="protein sequence ID" value="MFG6273098.1"/>
    <property type="molecule type" value="Genomic_DNA"/>
</dbReference>
<evidence type="ECO:0000313" key="2">
    <source>
        <dbReference type="Proteomes" id="UP001605989"/>
    </source>
</evidence>
<evidence type="ECO:0000313" key="1">
    <source>
        <dbReference type="EMBL" id="MFG6273098.1"/>
    </source>
</evidence>
<organism evidence="1 2">
    <name type="scientific">Megasphaera hexanoica</name>
    <dbReference type="NCBI Taxonomy" id="1675036"/>
    <lineage>
        <taxon>Bacteria</taxon>
        <taxon>Bacillati</taxon>
        <taxon>Bacillota</taxon>
        <taxon>Negativicutes</taxon>
        <taxon>Veillonellales</taxon>
        <taxon>Veillonellaceae</taxon>
        <taxon>Megasphaera</taxon>
    </lineage>
</organism>
<dbReference type="Proteomes" id="UP001605989">
    <property type="component" value="Unassembled WGS sequence"/>
</dbReference>
<accession>A0ABW7DP63</accession>
<protein>
    <submittedName>
        <fullName evidence="1">Uncharacterized protein</fullName>
    </submittedName>
</protein>
<sequence length="41" mass="4629">MEAYKEEQLLALLDAKKDGAGHCNIVNMAWNLLRADKGRNK</sequence>
<comment type="caution">
    <text evidence="1">The sequence shown here is derived from an EMBL/GenBank/DDBJ whole genome shotgun (WGS) entry which is preliminary data.</text>
</comment>
<gene>
    <name evidence="1" type="ORF">ACGTZG_07835</name>
</gene>
<proteinExistence type="predicted"/>
<reference evidence="1 2" key="1">
    <citation type="submission" date="2024-10" db="EMBL/GenBank/DDBJ databases">
        <authorList>
            <person name="Sang B.-I."/>
            <person name="Prabhaharan D."/>
        </authorList>
    </citation>
    <scope>NUCLEOTIDE SEQUENCE [LARGE SCALE GENOMIC DNA]</scope>
    <source>
        <strain evidence="1 2">MH</strain>
    </source>
</reference>
<dbReference type="RefSeq" id="WP_257536532.1">
    <property type="nucleotide sequence ID" value="NZ_CP011940.1"/>
</dbReference>